<comment type="caution">
    <text evidence="3">The sequence shown here is derived from an EMBL/GenBank/DDBJ whole genome shotgun (WGS) entry which is preliminary data.</text>
</comment>
<gene>
    <name evidence="3" type="ORF">FHR24_002957</name>
</gene>
<dbReference type="Pfam" id="PF16315">
    <property type="entry name" value="DUF4955"/>
    <property type="match status" value="1"/>
</dbReference>
<keyword evidence="4" id="KW-1185">Reference proteome</keyword>
<sequence length="519" mass="57608">MNKRHFILKTLAFCTLSLAAQKKESSVWNNYVTAQENNTEAVLPNFSYAGYKYSQEAIPDVNHKIFNVLDFGAIPNDAKSDKEAVKKAIAAAQKNKKGIVFFPKGKYYINTASDDISTISINSSNIVLRGEGDGENGTVLFFEKNLPPKDPKKIYSSPSALEAKSKKGDKLLTTVVSNSSRETHKVTVKDASNIKTGDWVILKVVNNSKDLIAYDTKPLEVQPEWTKIVNKGVQVNERHQVAKVDGNVITFVEPIHYDVKAKHNWEIHKYGHLKNIGFENIRFEGNWTKDFVHHRSAEDDGGWTILSLSRTVNSWIRNCTFKNVSRAAGFSQSAYCTAINIKVTGTIGHNSVHAGGGSTGILLAKITDTAGMHHAVGVGGGSTTGTVIWRCKYPAHTSFESHASQPRCTLFDNVEGGFFAGRAGGARQSLPNHGRYLVLWNYKETDEAEKDFRFVATDTWFWRIVPPIIVGFHGAGTTFKTDEVQIAESIGTPVQPESLFEEQLKLRLGKLPNWMHAYK</sequence>
<evidence type="ECO:0000313" key="3">
    <source>
        <dbReference type="EMBL" id="NIJ46469.1"/>
    </source>
</evidence>
<dbReference type="InterPro" id="IPR011050">
    <property type="entry name" value="Pectin_lyase_fold/virulence"/>
</dbReference>
<feature type="domain" description="DUF4955" evidence="2">
    <location>
        <begin position="371"/>
        <end position="516"/>
    </location>
</feature>
<dbReference type="RefSeq" id="WP_167190662.1">
    <property type="nucleotide sequence ID" value="NZ_JAASQL010000007.1"/>
</dbReference>
<evidence type="ECO:0000259" key="2">
    <source>
        <dbReference type="Pfam" id="PF16315"/>
    </source>
</evidence>
<dbReference type="EMBL" id="JAASQL010000007">
    <property type="protein sequence ID" value="NIJ46469.1"/>
    <property type="molecule type" value="Genomic_DNA"/>
</dbReference>
<dbReference type="InterPro" id="IPR032532">
    <property type="entry name" value="DUF4955"/>
</dbReference>
<dbReference type="Pfam" id="PF12708">
    <property type="entry name" value="Pect-lyase_RHGA_epim"/>
    <property type="match status" value="1"/>
</dbReference>
<dbReference type="Gene3D" id="2.160.20.10">
    <property type="entry name" value="Single-stranded right-handed beta-helix, Pectin lyase-like"/>
    <property type="match status" value="1"/>
</dbReference>
<protein>
    <recommendedName>
        <fullName evidence="5">DUF4955 domain-containing protein</fullName>
    </recommendedName>
</protein>
<feature type="domain" description="Rhamnogalacturonase A/B/Epimerase-like pectate lyase" evidence="1">
    <location>
        <begin position="65"/>
        <end position="144"/>
    </location>
</feature>
<proteinExistence type="predicted"/>
<dbReference type="InterPro" id="IPR012334">
    <property type="entry name" value="Pectin_lyas_fold"/>
</dbReference>
<evidence type="ECO:0000313" key="4">
    <source>
        <dbReference type="Proteomes" id="UP000745859"/>
    </source>
</evidence>
<dbReference type="Proteomes" id="UP000745859">
    <property type="component" value="Unassembled WGS sequence"/>
</dbReference>
<reference evidence="3 4" key="1">
    <citation type="submission" date="2020-03" db="EMBL/GenBank/DDBJ databases">
        <title>Genomic Encyclopedia of Type Strains, Phase IV (KMG-IV): sequencing the most valuable type-strain genomes for metagenomic binning, comparative biology and taxonomic classification.</title>
        <authorList>
            <person name="Goeker M."/>
        </authorList>
    </citation>
    <scope>NUCLEOTIDE SEQUENCE [LARGE SCALE GENOMIC DNA]</scope>
    <source>
        <strain evidence="3 4">DSM 101599</strain>
    </source>
</reference>
<dbReference type="InterPro" id="IPR024535">
    <property type="entry name" value="RHGA/B-epi-like_pectate_lyase"/>
</dbReference>
<evidence type="ECO:0000259" key="1">
    <source>
        <dbReference type="Pfam" id="PF12708"/>
    </source>
</evidence>
<name>A0ABX0UCA5_9FLAO</name>
<dbReference type="SUPFAM" id="SSF51126">
    <property type="entry name" value="Pectin lyase-like"/>
    <property type="match status" value="1"/>
</dbReference>
<evidence type="ECO:0008006" key="5">
    <source>
        <dbReference type="Google" id="ProtNLM"/>
    </source>
</evidence>
<accession>A0ABX0UCA5</accession>
<organism evidence="3 4">
    <name type="scientific">Wenyingzhuangia heitensis</name>
    <dbReference type="NCBI Taxonomy" id="1487859"/>
    <lineage>
        <taxon>Bacteria</taxon>
        <taxon>Pseudomonadati</taxon>
        <taxon>Bacteroidota</taxon>
        <taxon>Flavobacteriia</taxon>
        <taxon>Flavobacteriales</taxon>
        <taxon>Flavobacteriaceae</taxon>
        <taxon>Wenyingzhuangia</taxon>
    </lineage>
</organism>